<evidence type="ECO:0000256" key="10">
    <source>
        <dbReference type="ARBA" id="ARBA00031367"/>
    </source>
</evidence>
<dbReference type="GO" id="GO:0003978">
    <property type="term" value="F:UDP-glucose 4-epimerase activity"/>
    <property type="evidence" value="ECO:0007669"/>
    <property type="project" value="UniProtKB-EC"/>
</dbReference>
<evidence type="ECO:0000256" key="7">
    <source>
        <dbReference type="ARBA" id="ARBA00023027"/>
    </source>
</evidence>
<dbReference type="Pfam" id="PF01370">
    <property type="entry name" value="Epimerase"/>
    <property type="match status" value="1"/>
</dbReference>
<evidence type="ECO:0000256" key="8">
    <source>
        <dbReference type="ARBA" id="ARBA00023235"/>
    </source>
</evidence>
<comment type="caution">
    <text evidence="13">The sequence shown here is derived from an EMBL/GenBank/DDBJ whole genome shotgun (WGS) entry which is preliminary data.</text>
</comment>
<name>A0A1F5KB51_9BACT</name>
<comment type="similarity">
    <text evidence="4">Belongs to the NAD(P)-dependent epimerase/dehydratase family.</text>
</comment>
<dbReference type="AlphaFoldDB" id="A0A1F5KB51"/>
<dbReference type="Gene3D" id="3.40.50.720">
    <property type="entry name" value="NAD(P)-binding Rossmann-like Domain"/>
    <property type="match status" value="1"/>
</dbReference>
<dbReference type="SUPFAM" id="SSF51735">
    <property type="entry name" value="NAD(P)-binding Rossmann-fold domains"/>
    <property type="match status" value="1"/>
</dbReference>
<keyword evidence="7" id="KW-0520">NAD</keyword>
<evidence type="ECO:0000256" key="3">
    <source>
        <dbReference type="ARBA" id="ARBA00004947"/>
    </source>
</evidence>
<accession>A0A1F5KB51</accession>
<dbReference type="PANTHER" id="PTHR43725">
    <property type="entry name" value="UDP-GLUCOSE 4-EPIMERASE"/>
    <property type="match status" value="1"/>
</dbReference>
<dbReference type="Gene3D" id="3.90.25.10">
    <property type="entry name" value="UDP-galactose 4-epimerase, domain 1"/>
    <property type="match status" value="1"/>
</dbReference>
<evidence type="ECO:0000256" key="2">
    <source>
        <dbReference type="ARBA" id="ARBA00001911"/>
    </source>
</evidence>
<evidence type="ECO:0000256" key="11">
    <source>
        <dbReference type="ARBA" id="ARBA00033067"/>
    </source>
</evidence>
<evidence type="ECO:0000256" key="5">
    <source>
        <dbReference type="ARBA" id="ARBA00013189"/>
    </source>
</evidence>
<dbReference type="EC" id="5.1.3.2" evidence="5"/>
<comment type="cofactor">
    <cofactor evidence="2">
        <name>NAD(+)</name>
        <dbReference type="ChEBI" id="CHEBI:57540"/>
    </cofactor>
</comment>
<dbReference type="UniPathway" id="UPA00214"/>
<evidence type="ECO:0000313" key="13">
    <source>
        <dbReference type="EMBL" id="OGE38078.1"/>
    </source>
</evidence>
<evidence type="ECO:0000256" key="4">
    <source>
        <dbReference type="ARBA" id="ARBA00007637"/>
    </source>
</evidence>
<dbReference type="InterPro" id="IPR005886">
    <property type="entry name" value="UDP_G4E"/>
</dbReference>
<dbReference type="GO" id="GO:0033499">
    <property type="term" value="P:galactose catabolic process via UDP-galactose, Leloir pathway"/>
    <property type="evidence" value="ECO:0007669"/>
    <property type="project" value="TreeGrafter"/>
</dbReference>
<organism evidence="13 14">
    <name type="scientific">Candidatus Daviesbacteria bacterium RIFCSPHIGHO2_12_FULL_37_11</name>
    <dbReference type="NCBI Taxonomy" id="1797777"/>
    <lineage>
        <taxon>Bacteria</taxon>
        <taxon>Candidatus Daviesiibacteriota</taxon>
    </lineage>
</organism>
<gene>
    <name evidence="13" type="ORF">A3F00_04750</name>
</gene>
<dbReference type="InterPro" id="IPR001509">
    <property type="entry name" value="Epimerase_deHydtase"/>
</dbReference>
<dbReference type="EMBL" id="MFDE01000029">
    <property type="protein sequence ID" value="OGE38078.1"/>
    <property type="molecule type" value="Genomic_DNA"/>
</dbReference>
<dbReference type="InterPro" id="IPR036291">
    <property type="entry name" value="NAD(P)-bd_dom_sf"/>
</dbReference>
<feature type="domain" description="NAD-dependent epimerase/dehydratase" evidence="12">
    <location>
        <begin position="5"/>
        <end position="260"/>
    </location>
</feature>
<evidence type="ECO:0000313" key="14">
    <source>
        <dbReference type="Proteomes" id="UP000176527"/>
    </source>
</evidence>
<evidence type="ECO:0000256" key="9">
    <source>
        <dbReference type="ARBA" id="ARBA00023277"/>
    </source>
</evidence>
<dbReference type="Proteomes" id="UP000176527">
    <property type="component" value="Unassembled WGS sequence"/>
</dbReference>
<keyword evidence="9" id="KW-0119">Carbohydrate metabolism</keyword>
<protein>
    <recommendedName>
        <fullName evidence="6">UDP-glucose 4-epimerase</fullName>
        <ecNumber evidence="5">5.1.3.2</ecNumber>
    </recommendedName>
    <alternativeName>
        <fullName evidence="11">Galactowaldenase</fullName>
    </alternativeName>
    <alternativeName>
        <fullName evidence="10">UDP-galactose 4-epimerase</fullName>
    </alternativeName>
</protein>
<sequence>MSKSILVTGAGGYIGSVVTYELLKKGYKVVALDNFSTGYKKPLELLQEKFGKDRLLIYPADLKDDLSKIIKENPDISGAIHFAASCLVSESMQDPEKYFDNNISGSINLLKYLLEADIKNLVFSSTCAVYGEAKSVPVKEDRPTNPVNPYGLSKRIVEQIIGWYGKLLGMNFVILRYFNVCGASDDGLIGDSKNPSMLLVQNAVRGALKIEPFYLTCPEVDTPDKTPIRDYIDVVDLADAHIKAFEYLTRGGKSEIINIGTGKGSSVLEIVDAVQKITGVKFEIQKGKSRTGEYSKMIASIKTAKDMLNWEPGRTLEESIESLVIWYKSHPSGWD</sequence>
<keyword evidence="8" id="KW-0413">Isomerase</keyword>
<comment type="pathway">
    <text evidence="3">Carbohydrate metabolism; galactose metabolism.</text>
</comment>
<dbReference type="PANTHER" id="PTHR43725:SF53">
    <property type="entry name" value="UDP-ARABINOSE 4-EPIMERASE 1"/>
    <property type="match status" value="1"/>
</dbReference>
<dbReference type="NCBIfam" id="TIGR01179">
    <property type="entry name" value="galE"/>
    <property type="match status" value="1"/>
</dbReference>
<evidence type="ECO:0000259" key="12">
    <source>
        <dbReference type="Pfam" id="PF01370"/>
    </source>
</evidence>
<comment type="catalytic activity">
    <reaction evidence="1">
        <text>UDP-alpha-D-glucose = UDP-alpha-D-galactose</text>
        <dbReference type="Rhea" id="RHEA:22168"/>
        <dbReference type="ChEBI" id="CHEBI:58885"/>
        <dbReference type="ChEBI" id="CHEBI:66914"/>
        <dbReference type="EC" id="5.1.3.2"/>
    </reaction>
</comment>
<proteinExistence type="inferred from homology"/>
<evidence type="ECO:0000256" key="6">
    <source>
        <dbReference type="ARBA" id="ARBA00018569"/>
    </source>
</evidence>
<reference evidence="13 14" key="1">
    <citation type="journal article" date="2016" name="Nat. Commun.">
        <title>Thousands of microbial genomes shed light on interconnected biogeochemical processes in an aquifer system.</title>
        <authorList>
            <person name="Anantharaman K."/>
            <person name="Brown C.T."/>
            <person name="Hug L.A."/>
            <person name="Sharon I."/>
            <person name="Castelle C.J."/>
            <person name="Probst A.J."/>
            <person name="Thomas B.C."/>
            <person name="Singh A."/>
            <person name="Wilkins M.J."/>
            <person name="Karaoz U."/>
            <person name="Brodie E.L."/>
            <person name="Williams K.H."/>
            <person name="Hubbard S.S."/>
            <person name="Banfield J.F."/>
        </authorList>
    </citation>
    <scope>NUCLEOTIDE SEQUENCE [LARGE SCALE GENOMIC DNA]</scope>
</reference>
<evidence type="ECO:0000256" key="1">
    <source>
        <dbReference type="ARBA" id="ARBA00000083"/>
    </source>
</evidence>